<evidence type="ECO:0000259" key="4">
    <source>
        <dbReference type="PROSITE" id="PS50949"/>
    </source>
</evidence>
<dbReference type="InterPro" id="IPR000524">
    <property type="entry name" value="Tscrpt_reg_HTH_GntR"/>
</dbReference>
<evidence type="ECO:0000256" key="2">
    <source>
        <dbReference type="ARBA" id="ARBA00023125"/>
    </source>
</evidence>
<dbReference type="GO" id="GO:0003700">
    <property type="term" value="F:DNA-binding transcription factor activity"/>
    <property type="evidence" value="ECO:0007669"/>
    <property type="project" value="InterPro"/>
</dbReference>
<dbReference type="EMBL" id="LGCK01000009">
    <property type="protein sequence ID" value="KPL72154.1"/>
    <property type="molecule type" value="Genomic_DNA"/>
</dbReference>
<proteinExistence type="predicted"/>
<accession>A0A0N8GLD0</accession>
<dbReference type="InterPro" id="IPR036388">
    <property type="entry name" value="WH-like_DNA-bd_sf"/>
</dbReference>
<dbReference type="CDD" id="cd07377">
    <property type="entry name" value="WHTH_GntR"/>
    <property type="match status" value="1"/>
</dbReference>
<evidence type="ECO:0000313" key="5">
    <source>
        <dbReference type="EMBL" id="KPL72154.1"/>
    </source>
</evidence>
<dbReference type="PANTHER" id="PTHR38445:SF9">
    <property type="entry name" value="HTH-TYPE TRANSCRIPTIONAL REPRESSOR YTRA"/>
    <property type="match status" value="1"/>
</dbReference>
<dbReference type="PROSITE" id="PS50949">
    <property type="entry name" value="HTH_GNTR"/>
    <property type="match status" value="1"/>
</dbReference>
<dbReference type="Proteomes" id="UP000050430">
    <property type="component" value="Unassembled WGS sequence"/>
</dbReference>
<name>A0A0N8GLD0_9CHLR</name>
<dbReference type="SMART" id="SM00345">
    <property type="entry name" value="HTH_GNTR"/>
    <property type="match status" value="1"/>
</dbReference>
<feature type="domain" description="HTH gntR-type" evidence="4">
    <location>
        <begin position="8"/>
        <end position="76"/>
    </location>
</feature>
<keyword evidence="6" id="KW-1185">Reference proteome</keyword>
<dbReference type="Pfam" id="PF00392">
    <property type="entry name" value="GntR"/>
    <property type="match status" value="1"/>
</dbReference>
<reference evidence="5 6" key="1">
    <citation type="submission" date="2015-07" db="EMBL/GenBank/DDBJ databases">
        <title>Genome sequence of Leptolinea tardivitalis DSM 16556.</title>
        <authorList>
            <person name="Hemp J."/>
            <person name="Ward L.M."/>
            <person name="Pace L.A."/>
            <person name="Fischer W.W."/>
        </authorList>
    </citation>
    <scope>NUCLEOTIDE SEQUENCE [LARGE SCALE GENOMIC DNA]</scope>
    <source>
        <strain evidence="5 6">YMTK-2</strain>
    </source>
</reference>
<evidence type="ECO:0000256" key="1">
    <source>
        <dbReference type="ARBA" id="ARBA00023015"/>
    </source>
</evidence>
<comment type="caution">
    <text evidence="5">The sequence shown here is derived from an EMBL/GenBank/DDBJ whole genome shotgun (WGS) entry which is preliminary data.</text>
</comment>
<evidence type="ECO:0000256" key="3">
    <source>
        <dbReference type="ARBA" id="ARBA00023163"/>
    </source>
</evidence>
<dbReference type="InterPro" id="IPR036390">
    <property type="entry name" value="WH_DNA-bd_sf"/>
</dbReference>
<dbReference type="GO" id="GO:0003677">
    <property type="term" value="F:DNA binding"/>
    <property type="evidence" value="ECO:0007669"/>
    <property type="project" value="UniProtKB-KW"/>
</dbReference>
<dbReference type="STRING" id="229920.ADM99_08370"/>
<evidence type="ECO:0000313" key="6">
    <source>
        <dbReference type="Proteomes" id="UP000050430"/>
    </source>
</evidence>
<sequence length="133" mass="15442">MVDFRSEEPIYVQIARQIEELVAEGYLVVGDQLPTVREMAAELSINFNTVARAYRLLDESRIISTQRGRGTYIWEKPSEEAGEALKEATLENLLQKMIKEIESRGYSYQEIMKVLQRLQNEKGLEKEDKQETK</sequence>
<gene>
    <name evidence="5" type="ORF">ADM99_08370</name>
</gene>
<keyword evidence="3" id="KW-0804">Transcription</keyword>
<protein>
    <recommendedName>
        <fullName evidence="4">HTH gntR-type domain-containing protein</fullName>
    </recommendedName>
</protein>
<keyword evidence="2" id="KW-0238">DNA-binding</keyword>
<dbReference type="PANTHER" id="PTHR38445">
    <property type="entry name" value="HTH-TYPE TRANSCRIPTIONAL REPRESSOR YTRA"/>
    <property type="match status" value="1"/>
</dbReference>
<dbReference type="Gene3D" id="1.10.10.10">
    <property type="entry name" value="Winged helix-like DNA-binding domain superfamily/Winged helix DNA-binding domain"/>
    <property type="match status" value="1"/>
</dbReference>
<organism evidence="5 6">
    <name type="scientific">Leptolinea tardivitalis</name>
    <dbReference type="NCBI Taxonomy" id="229920"/>
    <lineage>
        <taxon>Bacteria</taxon>
        <taxon>Bacillati</taxon>
        <taxon>Chloroflexota</taxon>
        <taxon>Anaerolineae</taxon>
        <taxon>Anaerolineales</taxon>
        <taxon>Anaerolineaceae</taxon>
        <taxon>Leptolinea</taxon>
    </lineage>
</organism>
<keyword evidence="1" id="KW-0805">Transcription regulation</keyword>
<dbReference type="AlphaFoldDB" id="A0A0N8GLD0"/>
<dbReference type="SUPFAM" id="SSF46785">
    <property type="entry name" value="Winged helix' DNA-binding domain"/>
    <property type="match status" value="1"/>
</dbReference>